<evidence type="ECO:0000256" key="5">
    <source>
        <dbReference type="RuleBase" id="RU003719"/>
    </source>
</evidence>
<dbReference type="FunFam" id="3.40.50.720:FF:000041">
    <property type="entry name" value="D-3-phosphoglycerate dehydrogenase"/>
    <property type="match status" value="1"/>
</dbReference>
<keyword evidence="2" id="KW-0028">Amino-acid biosynthesis</keyword>
<evidence type="ECO:0000256" key="2">
    <source>
        <dbReference type="ARBA" id="ARBA00022605"/>
    </source>
</evidence>
<dbReference type="PROSITE" id="PS00065">
    <property type="entry name" value="D_2_HYDROXYACID_DH_1"/>
    <property type="match status" value="1"/>
</dbReference>
<evidence type="ECO:0000256" key="4">
    <source>
        <dbReference type="ARBA" id="ARBA00023027"/>
    </source>
</evidence>
<reference evidence="8" key="1">
    <citation type="journal article" date="2020" name="mSystems">
        <title>Genome- and Community-Level Interaction Insights into Carbon Utilization and Element Cycling Functions of Hydrothermarchaeota in Hydrothermal Sediment.</title>
        <authorList>
            <person name="Zhou Z."/>
            <person name="Liu Y."/>
            <person name="Xu W."/>
            <person name="Pan J."/>
            <person name="Luo Z.H."/>
            <person name="Li M."/>
        </authorList>
    </citation>
    <scope>NUCLEOTIDE SEQUENCE [LARGE SCALE GENOMIC DNA]</scope>
    <source>
        <strain evidence="8">SpSt-658</strain>
    </source>
</reference>
<evidence type="ECO:0000256" key="3">
    <source>
        <dbReference type="ARBA" id="ARBA00023002"/>
    </source>
</evidence>
<gene>
    <name evidence="8" type="ORF">ENU31_03995</name>
</gene>
<keyword evidence="3 5" id="KW-0560">Oxidoreductase</keyword>
<evidence type="ECO:0000256" key="1">
    <source>
        <dbReference type="ARBA" id="ARBA00005854"/>
    </source>
</evidence>
<dbReference type="GO" id="GO:0004617">
    <property type="term" value="F:phosphoglycerate dehydrogenase activity"/>
    <property type="evidence" value="ECO:0007669"/>
    <property type="project" value="UniProtKB-ARBA"/>
</dbReference>
<dbReference type="Gene3D" id="3.40.50.720">
    <property type="entry name" value="NAD(P)-binding Rossmann-like Domain"/>
    <property type="match status" value="2"/>
</dbReference>
<dbReference type="Pfam" id="PF00389">
    <property type="entry name" value="2-Hacid_dh"/>
    <property type="match status" value="1"/>
</dbReference>
<dbReference type="InterPro" id="IPR006139">
    <property type="entry name" value="D-isomer_2_OHA_DH_cat_dom"/>
</dbReference>
<dbReference type="GO" id="GO:0047545">
    <property type="term" value="F:(S)-2-hydroxyglutarate dehydrogenase activity"/>
    <property type="evidence" value="ECO:0007669"/>
    <property type="project" value="UniProtKB-ARBA"/>
</dbReference>
<feature type="domain" description="D-isomer specific 2-hydroxyacid dehydrogenase NAD-binding" evidence="7">
    <location>
        <begin position="111"/>
        <end position="286"/>
    </location>
</feature>
<dbReference type="SUPFAM" id="SSF52283">
    <property type="entry name" value="Formate/glycerate dehydrogenase catalytic domain-like"/>
    <property type="match status" value="1"/>
</dbReference>
<organism evidence="8">
    <name type="scientific">Ignisphaera aggregans</name>
    <dbReference type="NCBI Taxonomy" id="334771"/>
    <lineage>
        <taxon>Archaea</taxon>
        <taxon>Thermoproteota</taxon>
        <taxon>Thermoprotei</taxon>
        <taxon>Desulfurococcales</taxon>
        <taxon>Desulfurococcaceae</taxon>
        <taxon>Ignisphaera</taxon>
    </lineage>
</organism>
<dbReference type="InterPro" id="IPR036291">
    <property type="entry name" value="NAD(P)-bd_dom_sf"/>
</dbReference>
<dbReference type="PROSITE" id="PS00671">
    <property type="entry name" value="D_2_HYDROXYACID_DH_3"/>
    <property type="match status" value="1"/>
</dbReference>
<dbReference type="EMBL" id="DTCA01000117">
    <property type="protein sequence ID" value="HGM07554.1"/>
    <property type="molecule type" value="Genomic_DNA"/>
</dbReference>
<evidence type="ECO:0000259" key="7">
    <source>
        <dbReference type="Pfam" id="PF02826"/>
    </source>
</evidence>
<name>A0A7C4H928_9CREN</name>
<evidence type="ECO:0000313" key="8">
    <source>
        <dbReference type="EMBL" id="HGM07554.1"/>
    </source>
</evidence>
<dbReference type="AlphaFoldDB" id="A0A7C4H928"/>
<dbReference type="PANTHER" id="PTHR42789:SF1">
    <property type="entry name" value="D-ISOMER SPECIFIC 2-HYDROXYACID DEHYDROGENASE FAMILY PROTEIN (AFU_ORTHOLOGUE AFUA_6G10090)"/>
    <property type="match status" value="1"/>
</dbReference>
<sequence length="311" mass="34639">MTFVDKLRALIVDKVSEKTINKLRDRAIDVDYRPGIDYQSLLEIVEQYDILIFRGRLKIDKEVIDRGKRLKILARYGIGLDNIDIDYAVSKGIAIVNAPQASCISVAELTIGLMIAAARNLYLYIDGAKKGEWPKGRYGGFELHGKTIGIIGFGKIGSRVGMYAKAMGMKLLVHDVRDVSLEMSVIGGKQVDLETLLKESHIISLHVPLTPQTYHMINDHTLSLVRDGAIIVNTSRGEVIDSVALLKHIDRLGGVALDVLEEEPPRSPHLLELIKHPKVIVTPHIGAETVEALEKISDELIENIMEAIRWR</sequence>
<feature type="domain" description="D-isomer specific 2-hydroxyacid dehydrogenase catalytic" evidence="6">
    <location>
        <begin position="10"/>
        <end position="309"/>
    </location>
</feature>
<comment type="similarity">
    <text evidence="1 5">Belongs to the D-isomer specific 2-hydroxyacid dehydrogenase family.</text>
</comment>
<dbReference type="Pfam" id="PF02826">
    <property type="entry name" value="2-Hacid_dh_C"/>
    <property type="match status" value="1"/>
</dbReference>
<evidence type="ECO:0000259" key="6">
    <source>
        <dbReference type="Pfam" id="PF00389"/>
    </source>
</evidence>
<accession>A0A7C4H928</accession>
<protein>
    <submittedName>
        <fullName evidence="8">3-phosphoglycerate dehydrogenase</fullName>
    </submittedName>
</protein>
<comment type="caution">
    <text evidence="8">The sequence shown here is derived from an EMBL/GenBank/DDBJ whole genome shotgun (WGS) entry which is preliminary data.</text>
</comment>
<dbReference type="InterPro" id="IPR006140">
    <property type="entry name" value="D-isomer_DH_NAD-bd"/>
</dbReference>
<dbReference type="PROSITE" id="PS00670">
    <property type="entry name" value="D_2_HYDROXYACID_DH_2"/>
    <property type="match status" value="1"/>
</dbReference>
<dbReference type="InterPro" id="IPR029753">
    <property type="entry name" value="D-isomer_DH_CS"/>
</dbReference>
<dbReference type="InterPro" id="IPR050857">
    <property type="entry name" value="D-2-hydroxyacid_DH"/>
</dbReference>
<dbReference type="SUPFAM" id="SSF51735">
    <property type="entry name" value="NAD(P)-binding Rossmann-fold domains"/>
    <property type="match status" value="1"/>
</dbReference>
<dbReference type="PANTHER" id="PTHR42789">
    <property type="entry name" value="D-ISOMER SPECIFIC 2-HYDROXYACID DEHYDROGENASE FAMILY PROTEIN (AFU_ORTHOLOGUE AFUA_6G10090)"/>
    <property type="match status" value="1"/>
</dbReference>
<dbReference type="GO" id="GO:0006564">
    <property type="term" value="P:L-serine biosynthetic process"/>
    <property type="evidence" value="ECO:0007669"/>
    <property type="project" value="UniProtKB-ARBA"/>
</dbReference>
<dbReference type="InterPro" id="IPR029752">
    <property type="entry name" value="D-isomer_DH_CS1"/>
</dbReference>
<dbReference type="GO" id="GO:0051287">
    <property type="term" value="F:NAD binding"/>
    <property type="evidence" value="ECO:0007669"/>
    <property type="project" value="InterPro"/>
</dbReference>
<proteinExistence type="inferred from homology"/>
<keyword evidence="4" id="KW-0520">NAD</keyword>